<dbReference type="GO" id="GO:0005886">
    <property type="term" value="C:plasma membrane"/>
    <property type="evidence" value="ECO:0007669"/>
    <property type="project" value="UniProtKB-SubCell"/>
</dbReference>
<dbReference type="RefSeq" id="WP_336613269.1">
    <property type="nucleotide sequence ID" value="NZ_JADBHS010000002.1"/>
</dbReference>
<name>A0ABD4JG47_9BACT</name>
<dbReference type="Proteomes" id="UP001318760">
    <property type="component" value="Unassembled WGS sequence"/>
</dbReference>
<dbReference type="AlphaFoldDB" id="A0ABD4JG47"/>
<protein>
    <submittedName>
        <fullName evidence="7">Na/Pi cotransporter family protein</fullName>
    </submittedName>
</protein>
<feature type="transmembrane region" description="Helical" evidence="6">
    <location>
        <begin position="111"/>
        <end position="129"/>
    </location>
</feature>
<evidence type="ECO:0000313" key="7">
    <source>
        <dbReference type="EMBL" id="MBE2985759.1"/>
    </source>
</evidence>
<feature type="transmembrane region" description="Helical" evidence="6">
    <location>
        <begin position="75"/>
        <end position="99"/>
    </location>
</feature>
<keyword evidence="3 6" id="KW-0812">Transmembrane</keyword>
<proteinExistence type="predicted"/>
<evidence type="ECO:0000256" key="2">
    <source>
        <dbReference type="ARBA" id="ARBA00022475"/>
    </source>
</evidence>
<dbReference type="PANTHER" id="PTHR10010:SF46">
    <property type="entry name" value="SODIUM-DEPENDENT PHOSPHATE TRANSPORT PROTEIN 2B"/>
    <property type="match status" value="1"/>
</dbReference>
<dbReference type="EMBL" id="JADBHS010000002">
    <property type="protein sequence ID" value="MBE2985759.1"/>
    <property type="molecule type" value="Genomic_DNA"/>
</dbReference>
<gene>
    <name evidence="7" type="ORF">CCAL12919_01230</name>
</gene>
<evidence type="ECO:0000256" key="1">
    <source>
        <dbReference type="ARBA" id="ARBA00004651"/>
    </source>
</evidence>
<evidence type="ECO:0000313" key="8">
    <source>
        <dbReference type="Proteomes" id="UP001318760"/>
    </source>
</evidence>
<accession>A0ABD4JG47</accession>
<organism evidence="7 8">
    <name type="scientific">Campylobacter californiensis</name>
    <dbReference type="NCBI Taxonomy" id="1032243"/>
    <lineage>
        <taxon>Bacteria</taxon>
        <taxon>Pseudomonadati</taxon>
        <taxon>Campylobacterota</taxon>
        <taxon>Epsilonproteobacteria</taxon>
        <taxon>Campylobacterales</taxon>
        <taxon>Campylobacteraceae</taxon>
        <taxon>Campylobacter</taxon>
    </lineage>
</organism>
<keyword evidence="4 6" id="KW-1133">Transmembrane helix</keyword>
<evidence type="ECO:0000256" key="5">
    <source>
        <dbReference type="ARBA" id="ARBA00023136"/>
    </source>
</evidence>
<dbReference type="InterPro" id="IPR003841">
    <property type="entry name" value="Na/Pi_transpt"/>
</dbReference>
<dbReference type="GO" id="GO:0005315">
    <property type="term" value="F:phosphate transmembrane transporter activity"/>
    <property type="evidence" value="ECO:0007669"/>
    <property type="project" value="UniProtKB-ARBA"/>
</dbReference>
<feature type="transmembrane region" description="Helical" evidence="6">
    <location>
        <begin position="35"/>
        <end position="54"/>
    </location>
</feature>
<keyword evidence="5 6" id="KW-0472">Membrane</keyword>
<evidence type="ECO:0000256" key="3">
    <source>
        <dbReference type="ARBA" id="ARBA00022692"/>
    </source>
</evidence>
<feature type="transmembrane region" description="Helical" evidence="6">
    <location>
        <begin position="199"/>
        <end position="220"/>
    </location>
</feature>
<dbReference type="Pfam" id="PF02690">
    <property type="entry name" value="Na_Pi_cotrans"/>
    <property type="match status" value="2"/>
</dbReference>
<comment type="subcellular location">
    <subcellularLocation>
        <location evidence="1">Cell membrane</location>
        <topology evidence="1">Multi-pass membrane protein</topology>
    </subcellularLocation>
</comment>
<feature type="transmembrane region" description="Helical" evidence="6">
    <location>
        <begin position="240"/>
        <end position="262"/>
    </location>
</feature>
<feature type="transmembrane region" description="Helical" evidence="6">
    <location>
        <begin position="274"/>
        <end position="294"/>
    </location>
</feature>
<feature type="transmembrane region" description="Helical" evidence="6">
    <location>
        <begin position="314"/>
        <end position="332"/>
    </location>
</feature>
<evidence type="ECO:0000256" key="6">
    <source>
        <dbReference type="SAM" id="Phobius"/>
    </source>
</evidence>
<evidence type="ECO:0000256" key="4">
    <source>
        <dbReference type="ARBA" id="ARBA00022989"/>
    </source>
</evidence>
<dbReference type="GO" id="GO:0098660">
    <property type="term" value="P:inorganic ion transmembrane transport"/>
    <property type="evidence" value="ECO:0007669"/>
    <property type="project" value="UniProtKB-ARBA"/>
</dbReference>
<comment type="caution">
    <text evidence="7">The sequence shown here is derived from an EMBL/GenBank/DDBJ whole genome shotgun (WGS) entry which is preliminary data.</text>
</comment>
<dbReference type="NCBIfam" id="NF037997">
    <property type="entry name" value="Na_Pi_symport"/>
    <property type="match status" value="1"/>
</dbReference>
<feature type="transmembrane region" description="Helical" evidence="6">
    <location>
        <begin position="160"/>
        <end position="178"/>
    </location>
</feature>
<dbReference type="PANTHER" id="PTHR10010">
    <property type="entry name" value="SOLUTE CARRIER FAMILY 34 SODIUM PHOSPHATE , MEMBER 2-RELATED"/>
    <property type="match status" value="1"/>
</dbReference>
<sequence length="599" mass="66413">MPLFENFKQQKNLIFLSLFLSAICALMLISESFMVIAFGICIFLYGISVLELSFSGLSGIETFLKNTTSSKFKSFLFGLISTFIMQSSGLVSVIAISFLSASLITLGTGLAIIYGTNLGTVSTTWLVAGVGLKTQIIYYAMPLIIIGVIMFFNKSKGIKSGGYFLFSIGLLFLGIHYMKSGFDGIKDTIDLAAYAMDGIKGLLVYTLIGIIVTVLMQSSTATLTLTITALSVGQMSYENAIAIAIGSNVGSTVVAVIGSINANSEGKKLMLGHVIFNIASATIMLCFINSIIPITDFVADFLGIDGSDYSLKLAIFHTLFNLIGIVIFYPLTTRLTILLDRLIKPAQIRSKVITAKFLDEKSIQFVDSALIVLIKEMAHLYENTTSIIAKSISISKNDIDSPLSSQEVIEAKNTPMAIDFDELYNNRFKEVYSQIISYLISASANATEKDIAKFMDIRRGALLLAETLKDVKNIQPNVFKFMSSSNKYIKAEYDKLRVKILHILRIIKRIQDFEIDSKSGLKELRRLYDEYESVQFAPDILLNERKISNKMATSLMNDTDIVKEMTRNLLKIIEIISTRSEDEGEFEIIRRNLMSSKQL</sequence>
<reference evidence="7 8" key="1">
    <citation type="submission" date="2020-10" db="EMBL/GenBank/DDBJ databases">
        <title>Campylobacter californiensis sp. nov. isolated from cattle and feral swine in California.</title>
        <authorList>
            <person name="Miller W.G."/>
        </authorList>
    </citation>
    <scope>NUCLEOTIDE SEQUENCE [LARGE SCALE GENOMIC DNA]</scope>
    <source>
        <strain evidence="7 8">RM12919</strain>
    </source>
</reference>
<feature type="transmembrane region" description="Helical" evidence="6">
    <location>
        <begin position="136"/>
        <end position="154"/>
    </location>
</feature>
<feature type="transmembrane region" description="Helical" evidence="6">
    <location>
        <begin position="12"/>
        <end position="29"/>
    </location>
</feature>
<keyword evidence="2" id="KW-1003">Cell membrane</keyword>